<dbReference type="EMBL" id="LCYA01000289">
    <property type="protein sequence ID" value="KWV73072.1"/>
    <property type="molecule type" value="Genomic_DNA"/>
</dbReference>
<proteinExistence type="predicted"/>
<dbReference type="Proteomes" id="UP000061348">
    <property type="component" value="Unassembled WGS sequence"/>
</dbReference>
<feature type="region of interest" description="Disordered" evidence="1">
    <location>
        <begin position="92"/>
        <end position="115"/>
    </location>
</feature>
<gene>
    <name evidence="3" type="ORF">PFLmoz3_06192</name>
</gene>
<comment type="caution">
    <text evidence="3">The sequence shown here is derived from an EMBL/GenBank/DDBJ whole genome shotgun (WGS) entry which is preliminary data.</text>
</comment>
<reference evidence="3 4" key="1">
    <citation type="submission" date="2015-05" db="EMBL/GenBank/DDBJ databases">
        <title>A genomic and transcriptomic approach to investigate the blue pigment phenotype in Pseudomonas fluorescens.</title>
        <authorList>
            <person name="Andreani N.A."/>
            <person name="Cardazzo B."/>
        </authorList>
    </citation>
    <scope>NUCLEOTIDE SEQUENCE [LARGE SCALE GENOMIC DNA]</scope>
    <source>
        <strain evidence="3 4">Ps_22</strain>
    </source>
</reference>
<name>A0A109KPP2_PSEFL</name>
<evidence type="ECO:0000256" key="1">
    <source>
        <dbReference type="SAM" id="MobiDB-lite"/>
    </source>
</evidence>
<organism evidence="3 4">
    <name type="scientific">Pseudomonas fluorescens</name>
    <dbReference type="NCBI Taxonomy" id="294"/>
    <lineage>
        <taxon>Bacteria</taxon>
        <taxon>Pseudomonadati</taxon>
        <taxon>Pseudomonadota</taxon>
        <taxon>Gammaproteobacteria</taxon>
        <taxon>Pseudomonadales</taxon>
        <taxon>Pseudomonadaceae</taxon>
        <taxon>Pseudomonas</taxon>
    </lineage>
</organism>
<dbReference type="Pfam" id="PF02796">
    <property type="entry name" value="HTH_7"/>
    <property type="match status" value="1"/>
</dbReference>
<evidence type="ECO:0000313" key="3">
    <source>
        <dbReference type="EMBL" id="KWV73072.1"/>
    </source>
</evidence>
<feature type="domain" description="Resolvase HTH" evidence="2">
    <location>
        <begin position="246"/>
        <end position="282"/>
    </location>
</feature>
<dbReference type="AlphaFoldDB" id="A0A109KPP2"/>
<dbReference type="GO" id="GO:0003677">
    <property type="term" value="F:DNA binding"/>
    <property type="evidence" value="ECO:0007669"/>
    <property type="project" value="InterPro"/>
</dbReference>
<dbReference type="RefSeq" id="WP_060765423.1">
    <property type="nucleotide sequence ID" value="NZ_LCYA01000289.1"/>
</dbReference>
<protein>
    <submittedName>
        <fullName evidence="3">Helix-turn-helix domain of resolvase</fullName>
    </submittedName>
</protein>
<accession>A0A109KPP2</accession>
<evidence type="ECO:0000259" key="2">
    <source>
        <dbReference type="Pfam" id="PF02796"/>
    </source>
</evidence>
<dbReference type="InterPro" id="IPR006120">
    <property type="entry name" value="Resolvase_HTH_dom"/>
</dbReference>
<dbReference type="PATRIC" id="fig|294.194.peg.6884"/>
<dbReference type="GO" id="GO:0000150">
    <property type="term" value="F:DNA strand exchange activity"/>
    <property type="evidence" value="ECO:0007669"/>
    <property type="project" value="InterPro"/>
</dbReference>
<sequence length="294" mass="32622">MTNIAQNNVIHTAVTTPDIRSTLSKYRTATSDSFVFDKVTGELLASYTYSDYDSEPFDYTARLGQQEVVYVKDEDGSPIPIFIPVASSGHAATPPSLLQPSESPRPQVGSGSGEKAPVLQNPLYAAIWAAKVEEIPTPWLDDCIHGAINTGPGVINGKYSVSSADVLKLLQLPEISVISSSTFLLNHDHQPMSVRQIQRVVEAARVALRGIALHLERHPEILNQLEVEIDFDQFWAGKALKEKRRGRKEHPKRQEVLHRLMQGEEIKAIARQTGVSKTTIKKWKLELELELLVA</sequence>
<evidence type="ECO:0000313" key="4">
    <source>
        <dbReference type="Proteomes" id="UP000061348"/>
    </source>
</evidence>